<protein>
    <submittedName>
        <fullName evidence="5">NAD-dependent epimerase/dehydratase domain-containing protein</fullName>
    </submittedName>
</protein>
<dbReference type="Gene3D" id="3.40.50.720">
    <property type="entry name" value="NAD(P)-binding Rossmann-like Domain"/>
    <property type="match status" value="1"/>
</dbReference>
<evidence type="ECO:0000256" key="1">
    <source>
        <dbReference type="ARBA" id="ARBA00023002"/>
    </source>
</evidence>
<dbReference type="InterPro" id="IPR001509">
    <property type="entry name" value="Epimerase_deHydtase"/>
</dbReference>
<comment type="similarity">
    <text evidence="2">Belongs to the NAD(P)-dependent epimerase/dehydratase family. Dihydroflavonol-4-reductase subfamily.</text>
</comment>
<sequence length="386" mass="43402">MEHRKASIDQSENIVLVTGASGYLALHCVRQLLEDGYRVRGTVRSLRNEHKARPIRDLDTDGRLQLVEADLEKADDWPKAVAGCTYILHVASPWPIVADESIIKTAVDGTMNVLRAANASPGVKKIVLTSSCSAVNDGYKESGRVFTEEDWTNLENPTVVNYARSKTLAERAAWDYYYNMKDGNRFELTVLNPTLVVGPILSENDTGSLTIIKRFMSLKMPAVPKMQLALVDVRDVAKAHVIAMTSEASNGHRILITAQPSFWFKDIARVLIAEFRHQGYLVSISHEVPYCLVKFLSYFDPHVASIMDRLNFEVKFDNSKAKNLLHMDFTPPEKALVDMIYSMVEKGVLEKHTKNYSGISNNAIIVLVRHYWDKITCPRNNSTSTK</sequence>
<dbReference type="Pfam" id="PF01370">
    <property type="entry name" value="Epimerase"/>
    <property type="match status" value="1"/>
</dbReference>
<dbReference type="AlphaFoldDB" id="A0A914VGK2"/>
<dbReference type="Proteomes" id="UP000887566">
    <property type="component" value="Unplaced"/>
</dbReference>
<dbReference type="SUPFAM" id="SSF51735">
    <property type="entry name" value="NAD(P)-binding Rossmann-fold domains"/>
    <property type="match status" value="1"/>
</dbReference>
<evidence type="ECO:0000313" key="5">
    <source>
        <dbReference type="WBParaSite" id="PSAMB.scaffold1865size27129.g15353.t1"/>
    </source>
</evidence>
<keyword evidence="1" id="KW-0560">Oxidoreductase</keyword>
<dbReference type="InterPro" id="IPR036291">
    <property type="entry name" value="NAD(P)-bd_dom_sf"/>
</dbReference>
<accession>A0A914VGK2</accession>
<evidence type="ECO:0000259" key="3">
    <source>
        <dbReference type="Pfam" id="PF01370"/>
    </source>
</evidence>
<dbReference type="PANTHER" id="PTHR10366">
    <property type="entry name" value="NAD DEPENDENT EPIMERASE/DEHYDRATASE"/>
    <property type="match status" value="1"/>
</dbReference>
<dbReference type="GO" id="GO:0016616">
    <property type="term" value="F:oxidoreductase activity, acting on the CH-OH group of donors, NAD or NADP as acceptor"/>
    <property type="evidence" value="ECO:0007669"/>
    <property type="project" value="TreeGrafter"/>
</dbReference>
<keyword evidence="4" id="KW-1185">Reference proteome</keyword>
<dbReference type="InterPro" id="IPR050425">
    <property type="entry name" value="NAD(P)_dehydrat-like"/>
</dbReference>
<proteinExistence type="inferred from homology"/>
<dbReference type="FunFam" id="3.40.50.720:FF:000336">
    <property type="entry name" value="Aldehyde reductase"/>
    <property type="match status" value="1"/>
</dbReference>
<feature type="domain" description="NAD-dependent epimerase/dehydratase" evidence="3">
    <location>
        <begin position="15"/>
        <end position="252"/>
    </location>
</feature>
<dbReference type="WBParaSite" id="PSAMB.scaffold1865size27129.g15353.t1">
    <property type="protein sequence ID" value="PSAMB.scaffold1865size27129.g15353.t1"/>
    <property type="gene ID" value="PSAMB.scaffold1865size27129.g15353"/>
</dbReference>
<name>A0A914VGK2_9BILA</name>
<dbReference type="PANTHER" id="PTHR10366:SF564">
    <property type="entry name" value="STEROL-4-ALPHA-CARBOXYLATE 3-DEHYDROGENASE, DECARBOXYLATING"/>
    <property type="match status" value="1"/>
</dbReference>
<evidence type="ECO:0000256" key="2">
    <source>
        <dbReference type="ARBA" id="ARBA00023445"/>
    </source>
</evidence>
<evidence type="ECO:0000313" key="4">
    <source>
        <dbReference type="Proteomes" id="UP000887566"/>
    </source>
</evidence>
<dbReference type="CDD" id="cd05227">
    <property type="entry name" value="AR_SDR_e"/>
    <property type="match status" value="1"/>
</dbReference>
<organism evidence="4 5">
    <name type="scientific">Plectus sambesii</name>
    <dbReference type="NCBI Taxonomy" id="2011161"/>
    <lineage>
        <taxon>Eukaryota</taxon>
        <taxon>Metazoa</taxon>
        <taxon>Ecdysozoa</taxon>
        <taxon>Nematoda</taxon>
        <taxon>Chromadorea</taxon>
        <taxon>Plectida</taxon>
        <taxon>Plectina</taxon>
        <taxon>Plectoidea</taxon>
        <taxon>Plectidae</taxon>
        <taxon>Plectus</taxon>
    </lineage>
</organism>
<reference evidence="5" key="1">
    <citation type="submission" date="2022-11" db="UniProtKB">
        <authorList>
            <consortium name="WormBaseParasite"/>
        </authorList>
    </citation>
    <scope>IDENTIFICATION</scope>
</reference>